<name>A0A061SRL4_9RHOB</name>
<evidence type="ECO:0000259" key="3">
    <source>
        <dbReference type="Pfam" id="PF16653"/>
    </source>
</evidence>
<dbReference type="STRING" id="83219.PM02_02505"/>
<accession>A0A061SRL4</accession>
<evidence type="ECO:0000313" key="5">
    <source>
        <dbReference type="Proteomes" id="UP000027337"/>
    </source>
</evidence>
<reference evidence="4 5" key="1">
    <citation type="journal article" date="2014" name="Genome Announc.">
        <title>Draft Genome Sequences of Two Isolates of the Roseobacter Group, Sulfitobacter sp. Strains 3SOLIMAR09 and 1FIGIMAR09, from Harbors of Mallorca Island (Mediterranean Sea).</title>
        <authorList>
            <person name="Mas-Llado M."/>
            <person name="Pina-Villalonga J.M."/>
            <person name="Brunet-Galmes I."/>
            <person name="Nogales B."/>
            <person name="Bosch R."/>
        </authorList>
    </citation>
    <scope>NUCLEOTIDE SEQUENCE [LARGE SCALE GENOMIC DNA]</scope>
    <source>
        <strain evidence="4 5">1FIGIMAR09</strain>
    </source>
</reference>
<feature type="domain" description="Saccharopine dehydrogenase NADP binding" evidence="2">
    <location>
        <begin position="6"/>
        <end position="93"/>
    </location>
</feature>
<keyword evidence="1" id="KW-0560">Oxidoreductase</keyword>
<dbReference type="Gene3D" id="3.40.50.720">
    <property type="entry name" value="NAD(P)-binding Rossmann-like Domain"/>
    <property type="match status" value="1"/>
</dbReference>
<dbReference type="EMBL" id="JEMU01000002">
    <property type="protein sequence ID" value="KAJ04336.1"/>
    <property type="molecule type" value="Genomic_DNA"/>
</dbReference>
<dbReference type="InterPro" id="IPR051168">
    <property type="entry name" value="AASS"/>
</dbReference>
<dbReference type="Pfam" id="PF16653">
    <property type="entry name" value="Sacchrp_dh_C"/>
    <property type="match status" value="1"/>
</dbReference>
<evidence type="ECO:0000259" key="2">
    <source>
        <dbReference type="Pfam" id="PF03435"/>
    </source>
</evidence>
<dbReference type="PANTHER" id="PTHR11133:SF22">
    <property type="entry name" value="ALPHA-AMINOADIPIC SEMIALDEHYDE SYNTHASE, MITOCHONDRIAL"/>
    <property type="match status" value="1"/>
</dbReference>
<dbReference type="InterPro" id="IPR032095">
    <property type="entry name" value="Sacchrp_dh-like_C"/>
</dbReference>
<dbReference type="eggNOG" id="COG1748">
    <property type="taxonomic scope" value="Bacteria"/>
</dbReference>
<comment type="caution">
    <text evidence="4">The sequence shown here is derived from an EMBL/GenBank/DDBJ whole genome shotgun (WGS) entry which is preliminary data.</text>
</comment>
<dbReference type="PANTHER" id="PTHR11133">
    <property type="entry name" value="SACCHAROPINE DEHYDROGENASE"/>
    <property type="match status" value="1"/>
</dbReference>
<dbReference type="Gene3D" id="3.30.360.10">
    <property type="entry name" value="Dihydrodipicolinate Reductase, domain 2"/>
    <property type="match status" value="1"/>
</dbReference>
<evidence type="ECO:0000256" key="1">
    <source>
        <dbReference type="ARBA" id="ARBA00023002"/>
    </source>
</evidence>
<dbReference type="Proteomes" id="UP000027337">
    <property type="component" value="Unassembled WGS sequence"/>
</dbReference>
<dbReference type="InterPro" id="IPR005097">
    <property type="entry name" value="Sacchrp_dh_NADP-bd"/>
</dbReference>
<organism evidence="4 5">
    <name type="scientific">Sulfitobacter mediterraneus</name>
    <dbReference type="NCBI Taxonomy" id="83219"/>
    <lineage>
        <taxon>Bacteria</taxon>
        <taxon>Pseudomonadati</taxon>
        <taxon>Pseudomonadota</taxon>
        <taxon>Alphaproteobacteria</taxon>
        <taxon>Rhodobacterales</taxon>
        <taxon>Roseobacteraceae</taxon>
        <taxon>Sulfitobacter</taxon>
    </lineage>
</organism>
<feature type="domain" description="Saccharopine dehydrogenase-like C-terminal" evidence="3">
    <location>
        <begin position="118"/>
        <end position="338"/>
    </location>
</feature>
<dbReference type="SUPFAM" id="SSF51735">
    <property type="entry name" value="NAD(P)-binding Rossmann-fold domains"/>
    <property type="match status" value="1"/>
</dbReference>
<dbReference type="SUPFAM" id="SSF55347">
    <property type="entry name" value="Glyceraldehyde-3-phosphate dehydrogenase-like, C-terminal domain"/>
    <property type="match status" value="1"/>
</dbReference>
<evidence type="ECO:0000313" key="4">
    <source>
        <dbReference type="EMBL" id="KAJ04336.1"/>
    </source>
</evidence>
<dbReference type="AlphaFoldDB" id="A0A061SRL4"/>
<protein>
    <submittedName>
        <fullName evidence="4">L-lysine dehydrogenase</fullName>
    </submittedName>
</protein>
<dbReference type="InterPro" id="IPR036291">
    <property type="entry name" value="NAD(P)-bd_dom_sf"/>
</dbReference>
<dbReference type="GO" id="GO:0016491">
    <property type="term" value="F:oxidoreductase activity"/>
    <property type="evidence" value="ECO:0007669"/>
    <property type="project" value="UniProtKB-KW"/>
</dbReference>
<keyword evidence="5" id="KW-1185">Reference proteome</keyword>
<dbReference type="Pfam" id="PF03435">
    <property type="entry name" value="Sacchrp_dh_NADP"/>
    <property type="match status" value="1"/>
</dbReference>
<sequence>MAMKKIAVLGLGKVGTLAAELLHNSGFEVTGVDMAQPTTSLPFTVKSMDLSQTGDVAAEFAQQDAVLSCLPFHLNIQLAQIAHDAGIHYFDLTEDVPTTKTIIELSKTSKGLMAPQCGLAPGFIGIVGADLIASLDECRSCKMRVGALPQNPTGMMGYAFNWSPEGVVNEYLNDCEVIEDGEIKWVSAMEWLEDIYIDGVKLEAFTTSGGLGTMCDTYLGKVANIDYKTMRYPGHAAQMNFFFHELLMRERRKEAGEILVNAKPPVDDDVVYVHVAAEGSKDGRMARKEFVRGYRPIDVAGKSRTAIAWTTAGSVVAIIEMVRDGKLPASGFLKQEDISLSDFLATPTGGLYAQ</sequence>
<gene>
    <name evidence="4" type="ORF">PM02_02505</name>
</gene>
<proteinExistence type="predicted"/>